<proteinExistence type="predicted"/>
<dbReference type="GO" id="GO:0008081">
    <property type="term" value="F:phosphoric diester hydrolase activity"/>
    <property type="evidence" value="ECO:0007669"/>
    <property type="project" value="InterPro"/>
</dbReference>
<dbReference type="GO" id="GO:0006629">
    <property type="term" value="P:lipid metabolic process"/>
    <property type="evidence" value="ECO:0007669"/>
    <property type="project" value="InterPro"/>
</dbReference>
<accession>A0AAJ8M3U5</accession>
<reference evidence="2" key="3">
    <citation type="submission" date="2024-01" db="EMBL/GenBank/DDBJ databases">
        <authorList>
            <person name="Coelho M.A."/>
            <person name="David-Palma M."/>
            <person name="Shea T."/>
            <person name="Sun S."/>
            <person name="Cuomo C.A."/>
            <person name="Heitman J."/>
        </authorList>
    </citation>
    <scope>NUCLEOTIDE SEQUENCE</scope>
    <source>
        <strain evidence="2">CBS 7841</strain>
    </source>
</reference>
<organism evidence="2 3">
    <name type="scientific">Cryptococcus depauperatus CBS 7841</name>
    <dbReference type="NCBI Taxonomy" id="1295531"/>
    <lineage>
        <taxon>Eukaryota</taxon>
        <taxon>Fungi</taxon>
        <taxon>Dikarya</taxon>
        <taxon>Basidiomycota</taxon>
        <taxon>Agaricomycotina</taxon>
        <taxon>Tremellomycetes</taxon>
        <taxon>Tremellales</taxon>
        <taxon>Cryptococcaceae</taxon>
        <taxon>Cryptococcus</taxon>
    </lineage>
</organism>
<sequence length="335" mass="38228">MSYTANDTSVRSTIRQPKDIECWGHRGASAYLPENTLASFSAAIAEGCDGIESDVHATLDGVVLMFHDPSLGRTTNGSGLIKDQPWKGVIEHVRTIKEPVQPIPLFEELIALLMEPGNRHVTLNIDCKMQNDPKRLFPEMSRIISQYENHETELCPRIILGLWHPLFIHSAIKYLPNCRRFHIGFSIPIAKTFFWDVCDGFSMCFPLLMGTGGQAFIQECREKGKEVTVWTVNNETEMRVAMLWGVKAVLTDRVGTFVNLRKEIIQHPDKLALQGIEKYTFPWSHWRYYSAAQTWILRTQLDVMRTVCYQPGPLEMPNLEEFSMIEDPKQEAIAT</sequence>
<dbReference type="InterPro" id="IPR017946">
    <property type="entry name" value="PLC-like_Pdiesterase_TIM-brl"/>
</dbReference>
<feature type="domain" description="GP-PDE" evidence="1">
    <location>
        <begin position="20"/>
        <end position="261"/>
    </location>
</feature>
<dbReference type="RefSeq" id="XP_066071570.1">
    <property type="nucleotide sequence ID" value="XM_066215473.1"/>
</dbReference>
<dbReference type="SUPFAM" id="SSF51695">
    <property type="entry name" value="PLC-like phosphodiesterases"/>
    <property type="match status" value="1"/>
</dbReference>
<dbReference type="Gene3D" id="3.20.20.190">
    <property type="entry name" value="Phosphatidylinositol (PI) phosphodiesterase"/>
    <property type="match status" value="1"/>
</dbReference>
<dbReference type="AlphaFoldDB" id="A0AAJ8M3U5"/>
<evidence type="ECO:0000313" key="3">
    <source>
        <dbReference type="Proteomes" id="UP000094043"/>
    </source>
</evidence>
<evidence type="ECO:0000313" key="2">
    <source>
        <dbReference type="EMBL" id="WVN90870.1"/>
    </source>
</evidence>
<dbReference type="GeneID" id="91090321"/>
<keyword evidence="3" id="KW-1185">Reference proteome</keyword>
<evidence type="ECO:0000259" key="1">
    <source>
        <dbReference type="PROSITE" id="PS51704"/>
    </source>
</evidence>
<dbReference type="PROSITE" id="PS51704">
    <property type="entry name" value="GP_PDE"/>
    <property type="match status" value="1"/>
</dbReference>
<dbReference type="EMBL" id="CP143791">
    <property type="protein sequence ID" value="WVN90870.1"/>
    <property type="molecule type" value="Genomic_DNA"/>
</dbReference>
<dbReference type="PANTHER" id="PTHR43805">
    <property type="entry name" value="GLYCEROPHOSPHORYL DIESTER PHOSPHODIESTERASE"/>
    <property type="match status" value="1"/>
</dbReference>
<gene>
    <name evidence="2" type="ORF">L203_106113</name>
</gene>
<dbReference type="Pfam" id="PF03009">
    <property type="entry name" value="GDPD"/>
    <property type="match status" value="1"/>
</dbReference>
<dbReference type="KEGG" id="cdep:91090321"/>
<dbReference type="Proteomes" id="UP000094043">
    <property type="component" value="Chromosome 8"/>
</dbReference>
<protein>
    <recommendedName>
        <fullName evidence="1">GP-PDE domain-containing protein</fullName>
    </recommendedName>
</protein>
<dbReference type="InterPro" id="IPR030395">
    <property type="entry name" value="GP_PDE_dom"/>
</dbReference>
<reference evidence="2" key="1">
    <citation type="submission" date="2016-06" db="EMBL/GenBank/DDBJ databases">
        <authorList>
            <person name="Cuomo C."/>
            <person name="Litvintseva A."/>
            <person name="Heitman J."/>
            <person name="Chen Y."/>
            <person name="Sun S."/>
            <person name="Springer D."/>
            <person name="Dromer F."/>
            <person name="Young S."/>
            <person name="Zeng Q."/>
            <person name="Chapman S."/>
            <person name="Gujja S."/>
            <person name="Saif S."/>
            <person name="Birren B."/>
        </authorList>
    </citation>
    <scope>NUCLEOTIDE SEQUENCE</scope>
    <source>
        <strain evidence="2">CBS 7841</strain>
    </source>
</reference>
<dbReference type="PANTHER" id="PTHR43805:SF1">
    <property type="entry name" value="GP-PDE DOMAIN-CONTAINING PROTEIN"/>
    <property type="match status" value="1"/>
</dbReference>
<reference evidence="2" key="2">
    <citation type="journal article" date="2022" name="Elife">
        <title>Obligate sexual reproduction of a homothallic fungus closely related to the Cryptococcus pathogenic species complex.</title>
        <authorList>
            <person name="Passer A.R."/>
            <person name="Clancey S.A."/>
            <person name="Shea T."/>
            <person name="David-Palma M."/>
            <person name="Averette A.F."/>
            <person name="Boekhout T."/>
            <person name="Porcel B.M."/>
            <person name="Nowrousian M."/>
            <person name="Cuomo C.A."/>
            <person name="Sun S."/>
            <person name="Heitman J."/>
            <person name="Coelho M.A."/>
        </authorList>
    </citation>
    <scope>NUCLEOTIDE SEQUENCE</scope>
    <source>
        <strain evidence="2">CBS 7841</strain>
    </source>
</reference>
<dbReference type="CDD" id="cd08570">
    <property type="entry name" value="GDPD_YPL206cp_fungi"/>
    <property type="match status" value="1"/>
</dbReference>
<name>A0AAJ8M3U5_9TREE</name>